<dbReference type="PANTHER" id="PTHR31118:SF32">
    <property type="entry name" value="KYNURENINE FORMAMIDASE"/>
    <property type="match status" value="1"/>
</dbReference>
<dbReference type="Proteomes" id="UP001454086">
    <property type="component" value="Unassembled WGS sequence"/>
</dbReference>
<dbReference type="SUPFAM" id="SSF102198">
    <property type="entry name" value="Putative cyclase"/>
    <property type="match status" value="1"/>
</dbReference>
<keyword evidence="2" id="KW-1185">Reference proteome</keyword>
<evidence type="ECO:0000313" key="2">
    <source>
        <dbReference type="Proteomes" id="UP001454086"/>
    </source>
</evidence>
<dbReference type="PANTHER" id="PTHR31118">
    <property type="entry name" value="CYCLASE-LIKE PROTEIN 2"/>
    <property type="match status" value="1"/>
</dbReference>
<dbReference type="Gene3D" id="3.50.30.50">
    <property type="entry name" value="Putative cyclase"/>
    <property type="match status" value="1"/>
</dbReference>
<dbReference type="InterPro" id="IPR037175">
    <property type="entry name" value="KFase_sf"/>
</dbReference>
<sequence>MRMIDLSTEFRDGMPKPPSAPRVEMRYILQHSAEEEAQKGFTNKMEQFTITTHVATHIDAPSHFSMNGKNIDEYPVDFFYMVPTLMLNLDRDVYGEINAEDIKEAERKFGFIEEGDMVILNTGAYRRYEDPDYEKSPYLTEDAAQYLADRRIVMAAIDSFTVDDPRKKEKPAHVVLLCQHAIPVIECVVNLGEIPVHRFKTICMPLKVKNGSGAYTRMVAVLD</sequence>
<dbReference type="InterPro" id="IPR007325">
    <property type="entry name" value="KFase/CYL"/>
</dbReference>
<organism evidence="1 2">
    <name type="scientific">Enterocloster hominis</name>
    <name type="common">ex Hitch et al. 2024</name>
    <dbReference type="NCBI Taxonomy" id="1917870"/>
    <lineage>
        <taxon>Bacteria</taxon>
        <taxon>Bacillati</taxon>
        <taxon>Bacillota</taxon>
        <taxon>Clostridia</taxon>
        <taxon>Lachnospirales</taxon>
        <taxon>Lachnospiraceae</taxon>
        <taxon>Enterocloster</taxon>
    </lineage>
</organism>
<gene>
    <name evidence="1" type="ORF">WMQ36_19485</name>
</gene>
<accession>A0ABV1D9U8</accession>
<dbReference type="EMBL" id="JBBMFM010000090">
    <property type="protein sequence ID" value="MEQ2427153.1"/>
    <property type="molecule type" value="Genomic_DNA"/>
</dbReference>
<dbReference type="Pfam" id="PF04199">
    <property type="entry name" value="Cyclase"/>
    <property type="match status" value="1"/>
</dbReference>
<protein>
    <submittedName>
        <fullName evidence="1">Cyclase family protein</fullName>
        <ecNumber evidence="1">3.5.-.-</ecNumber>
    </submittedName>
</protein>
<comment type="caution">
    <text evidence="1">The sequence shown here is derived from an EMBL/GenBank/DDBJ whole genome shotgun (WGS) entry which is preliminary data.</text>
</comment>
<keyword evidence="1" id="KW-0378">Hydrolase</keyword>
<evidence type="ECO:0000313" key="1">
    <source>
        <dbReference type="EMBL" id="MEQ2427153.1"/>
    </source>
</evidence>
<proteinExistence type="predicted"/>
<name>A0ABV1D9U8_9FIRM</name>
<dbReference type="RefSeq" id="WP_008717356.1">
    <property type="nucleotide sequence ID" value="NZ_JBBMFM010000090.1"/>
</dbReference>
<dbReference type="EC" id="3.5.-.-" evidence="1"/>
<reference evidence="1 2" key="1">
    <citation type="submission" date="2024-03" db="EMBL/GenBank/DDBJ databases">
        <title>Human intestinal bacterial collection.</title>
        <authorList>
            <person name="Pauvert C."/>
            <person name="Hitch T.C.A."/>
            <person name="Clavel T."/>
        </authorList>
    </citation>
    <scope>NUCLEOTIDE SEQUENCE [LARGE SCALE GENOMIC DNA]</scope>
    <source>
        <strain evidence="1 2">CLA-SR-H021</strain>
    </source>
</reference>
<dbReference type="GO" id="GO:0016787">
    <property type="term" value="F:hydrolase activity"/>
    <property type="evidence" value="ECO:0007669"/>
    <property type="project" value="UniProtKB-KW"/>
</dbReference>